<evidence type="ECO:0000313" key="10">
    <source>
        <dbReference type="Proteomes" id="UP000823927"/>
    </source>
</evidence>
<dbReference type="InterPro" id="IPR003856">
    <property type="entry name" value="LPS_length_determ_N"/>
</dbReference>
<dbReference type="Proteomes" id="UP000823927">
    <property type="component" value="Unassembled WGS sequence"/>
</dbReference>
<reference evidence="9" key="1">
    <citation type="submission" date="2020-10" db="EMBL/GenBank/DDBJ databases">
        <authorList>
            <person name="Gilroy R."/>
        </authorList>
    </citation>
    <scope>NUCLEOTIDE SEQUENCE</scope>
    <source>
        <strain evidence="9">CHK178-757</strain>
    </source>
</reference>
<dbReference type="EMBL" id="DVIT01000045">
    <property type="protein sequence ID" value="HIS48177.1"/>
    <property type="molecule type" value="Genomic_DNA"/>
</dbReference>
<organism evidence="9 10">
    <name type="scientific">Candidatus Scybalocola faecigallinarum</name>
    <dbReference type="NCBI Taxonomy" id="2840941"/>
    <lineage>
        <taxon>Bacteria</taxon>
        <taxon>Bacillati</taxon>
        <taxon>Bacillota</taxon>
        <taxon>Clostridia</taxon>
        <taxon>Lachnospirales</taxon>
        <taxon>Lachnospiraceae</taxon>
        <taxon>Lachnospiraceae incertae sedis</taxon>
        <taxon>Candidatus Scybalocola (ex Gilroy et al. 2021)</taxon>
    </lineage>
</organism>
<proteinExistence type="inferred from homology"/>
<evidence type="ECO:0000256" key="1">
    <source>
        <dbReference type="ARBA" id="ARBA00004651"/>
    </source>
</evidence>
<sequence>MEKKFQDDEVEIDLKELFAILMDKILWILLAGVVCALAVFLVTRFFMTPMYASSTQIYVLSKQNSEAMSYNDLQMSTQLAEDCAALIQSRTVTSQVIEELGLDMTDEELASCIRVEDVSSSGRVIQITVTYPDPAQAQQIANTVREVAAGNFVEIMDLQAVNTVEEANLPQNPSSPNVKMYTVVGFLGGIVIAAAVIIIIFITNDKIRTQDDVEKYLGISVLGIIPDSNEGLNNEEQVNAQKQKKAKKK</sequence>
<keyword evidence="9" id="KW-0418">Kinase</keyword>
<evidence type="ECO:0000259" key="8">
    <source>
        <dbReference type="Pfam" id="PF02706"/>
    </source>
</evidence>
<keyword evidence="5 7" id="KW-1133">Transmembrane helix</keyword>
<accession>A0A9D1JRF4</accession>
<keyword evidence="3" id="KW-1003">Cell membrane</keyword>
<evidence type="ECO:0000256" key="7">
    <source>
        <dbReference type="SAM" id="Phobius"/>
    </source>
</evidence>
<dbReference type="PANTHER" id="PTHR32309:SF13">
    <property type="entry name" value="FERRIC ENTEROBACTIN TRANSPORT PROTEIN FEPE"/>
    <property type="match status" value="1"/>
</dbReference>
<evidence type="ECO:0000256" key="6">
    <source>
        <dbReference type="ARBA" id="ARBA00023136"/>
    </source>
</evidence>
<protein>
    <submittedName>
        <fullName evidence="9">Protein-tyrosine kinase</fullName>
    </submittedName>
</protein>
<feature type="transmembrane region" description="Helical" evidence="7">
    <location>
        <begin position="25"/>
        <end position="47"/>
    </location>
</feature>
<reference evidence="9" key="2">
    <citation type="journal article" date="2021" name="PeerJ">
        <title>Extensive microbial diversity within the chicken gut microbiome revealed by metagenomics and culture.</title>
        <authorList>
            <person name="Gilroy R."/>
            <person name="Ravi A."/>
            <person name="Getino M."/>
            <person name="Pursley I."/>
            <person name="Horton D.L."/>
            <person name="Alikhan N.F."/>
            <person name="Baker D."/>
            <person name="Gharbi K."/>
            <person name="Hall N."/>
            <person name="Watson M."/>
            <person name="Adriaenssens E.M."/>
            <person name="Foster-Nyarko E."/>
            <person name="Jarju S."/>
            <person name="Secka A."/>
            <person name="Antonio M."/>
            <person name="Oren A."/>
            <person name="Chaudhuri R.R."/>
            <person name="La Ragione R."/>
            <person name="Hildebrand F."/>
            <person name="Pallen M.J."/>
        </authorList>
    </citation>
    <scope>NUCLEOTIDE SEQUENCE</scope>
    <source>
        <strain evidence="9">CHK178-757</strain>
    </source>
</reference>
<dbReference type="GO" id="GO:0004713">
    <property type="term" value="F:protein tyrosine kinase activity"/>
    <property type="evidence" value="ECO:0007669"/>
    <property type="project" value="UniProtKB-KW"/>
</dbReference>
<gene>
    <name evidence="9" type="ORF">IAB46_11620</name>
</gene>
<keyword evidence="6 7" id="KW-0472">Membrane</keyword>
<keyword evidence="9" id="KW-0829">Tyrosine-protein kinase</keyword>
<dbReference type="AlphaFoldDB" id="A0A9D1JRF4"/>
<dbReference type="InterPro" id="IPR050445">
    <property type="entry name" value="Bact_polysacc_biosynth/exp"/>
</dbReference>
<keyword evidence="9" id="KW-0808">Transferase</keyword>
<comment type="subcellular location">
    <subcellularLocation>
        <location evidence="1">Cell membrane</location>
        <topology evidence="1">Multi-pass membrane protein</topology>
    </subcellularLocation>
</comment>
<dbReference type="PANTHER" id="PTHR32309">
    <property type="entry name" value="TYROSINE-PROTEIN KINASE"/>
    <property type="match status" value="1"/>
</dbReference>
<feature type="transmembrane region" description="Helical" evidence="7">
    <location>
        <begin position="180"/>
        <end position="202"/>
    </location>
</feature>
<evidence type="ECO:0000256" key="4">
    <source>
        <dbReference type="ARBA" id="ARBA00022692"/>
    </source>
</evidence>
<comment type="similarity">
    <text evidence="2">Belongs to the CpsC/CapA family.</text>
</comment>
<dbReference type="Pfam" id="PF02706">
    <property type="entry name" value="Wzz"/>
    <property type="match status" value="1"/>
</dbReference>
<evidence type="ECO:0000313" key="9">
    <source>
        <dbReference type="EMBL" id="HIS48177.1"/>
    </source>
</evidence>
<evidence type="ECO:0000256" key="2">
    <source>
        <dbReference type="ARBA" id="ARBA00006683"/>
    </source>
</evidence>
<feature type="domain" description="Polysaccharide chain length determinant N-terminal" evidence="8">
    <location>
        <begin position="11"/>
        <end position="100"/>
    </location>
</feature>
<comment type="caution">
    <text evidence="9">The sequence shown here is derived from an EMBL/GenBank/DDBJ whole genome shotgun (WGS) entry which is preliminary data.</text>
</comment>
<evidence type="ECO:0000256" key="5">
    <source>
        <dbReference type="ARBA" id="ARBA00022989"/>
    </source>
</evidence>
<evidence type="ECO:0000256" key="3">
    <source>
        <dbReference type="ARBA" id="ARBA00022475"/>
    </source>
</evidence>
<keyword evidence="4 7" id="KW-0812">Transmembrane</keyword>
<name>A0A9D1JRF4_9FIRM</name>
<dbReference type="GO" id="GO:0005886">
    <property type="term" value="C:plasma membrane"/>
    <property type="evidence" value="ECO:0007669"/>
    <property type="project" value="UniProtKB-SubCell"/>
</dbReference>